<dbReference type="InterPro" id="IPR041470">
    <property type="entry name" value="GCP_N"/>
</dbReference>
<dbReference type="GO" id="GO:0005874">
    <property type="term" value="C:microtubule"/>
    <property type="evidence" value="ECO:0007669"/>
    <property type="project" value="UniProtKB-KW"/>
</dbReference>
<comment type="similarity">
    <text evidence="1 5">Belongs to the TUBGCP family.</text>
</comment>
<name>A0A6P8Z916_THRPL</name>
<dbReference type="GO" id="GO:0000922">
    <property type="term" value="C:spindle pole"/>
    <property type="evidence" value="ECO:0007669"/>
    <property type="project" value="InterPro"/>
</dbReference>
<dbReference type="PANTHER" id="PTHR19302:SF33">
    <property type="entry name" value="GAMMA-TUBULIN COMPLEX COMPONENT 5"/>
    <property type="match status" value="1"/>
</dbReference>
<dbReference type="InterPro" id="IPR040457">
    <property type="entry name" value="GCP_C"/>
</dbReference>
<dbReference type="InterPro" id="IPR059169">
    <property type="entry name" value="GCP5_N_ext"/>
</dbReference>
<evidence type="ECO:0000256" key="3">
    <source>
        <dbReference type="ARBA" id="ARBA00022701"/>
    </source>
</evidence>
<evidence type="ECO:0000256" key="5">
    <source>
        <dbReference type="RuleBase" id="RU363050"/>
    </source>
</evidence>
<dbReference type="GO" id="GO:0051225">
    <property type="term" value="P:spindle assembly"/>
    <property type="evidence" value="ECO:0007669"/>
    <property type="project" value="TreeGrafter"/>
</dbReference>
<feature type="domain" description="Gamma tubulin complex component C-terminal" evidence="6">
    <location>
        <begin position="714"/>
        <end position="975"/>
    </location>
</feature>
<dbReference type="GO" id="GO:0000930">
    <property type="term" value="C:gamma-tubulin complex"/>
    <property type="evidence" value="ECO:0007669"/>
    <property type="project" value="TreeGrafter"/>
</dbReference>
<dbReference type="AlphaFoldDB" id="A0A6P8Z916"/>
<dbReference type="Proteomes" id="UP000515158">
    <property type="component" value="Unplaced"/>
</dbReference>
<protein>
    <recommendedName>
        <fullName evidence="5">Gamma-tubulin complex component</fullName>
    </recommendedName>
</protein>
<keyword evidence="4 5" id="KW-0206">Cytoskeleton</keyword>
<dbReference type="InterPro" id="IPR007259">
    <property type="entry name" value="GCP"/>
</dbReference>
<keyword evidence="2 5" id="KW-0963">Cytoplasm</keyword>
<evidence type="ECO:0000256" key="4">
    <source>
        <dbReference type="ARBA" id="ARBA00023212"/>
    </source>
</evidence>
<organism evidence="9">
    <name type="scientific">Thrips palmi</name>
    <name type="common">Melon thrips</name>
    <dbReference type="NCBI Taxonomy" id="161013"/>
    <lineage>
        <taxon>Eukaryota</taxon>
        <taxon>Metazoa</taxon>
        <taxon>Ecdysozoa</taxon>
        <taxon>Arthropoda</taxon>
        <taxon>Hexapoda</taxon>
        <taxon>Insecta</taxon>
        <taxon>Pterygota</taxon>
        <taxon>Neoptera</taxon>
        <taxon>Paraneoptera</taxon>
        <taxon>Thysanoptera</taxon>
        <taxon>Terebrantia</taxon>
        <taxon>Thripoidea</taxon>
        <taxon>Thripidae</taxon>
        <taxon>Thrips</taxon>
    </lineage>
</organism>
<dbReference type="GO" id="GO:0031122">
    <property type="term" value="P:cytoplasmic microtubule organization"/>
    <property type="evidence" value="ECO:0007669"/>
    <property type="project" value="TreeGrafter"/>
</dbReference>
<dbReference type="OrthoDB" id="66546at2759"/>
<dbReference type="InParanoid" id="A0A6P8Z916"/>
<accession>A0A6P8Z916</accession>
<feature type="domain" description="Gamma tubulin complex component protein N-terminal" evidence="7">
    <location>
        <begin position="308"/>
        <end position="504"/>
    </location>
</feature>
<dbReference type="Pfam" id="PF04130">
    <property type="entry name" value="GCP_C_terminal"/>
    <property type="match status" value="1"/>
</dbReference>
<dbReference type="GO" id="GO:0007020">
    <property type="term" value="P:microtubule nucleation"/>
    <property type="evidence" value="ECO:0007669"/>
    <property type="project" value="InterPro"/>
</dbReference>
<gene>
    <name evidence="9" type="primary">LOC117646552</name>
</gene>
<dbReference type="GO" id="GO:0051011">
    <property type="term" value="F:microtubule minus-end binding"/>
    <property type="evidence" value="ECO:0007669"/>
    <property type="project" value="TreeGrafter"/>
</dbReference>
<keyword evidence="3 5" id="KW-0493">Microtubule</keyword>
<evidence type="ECO:0000256" key="1">
    <source>
        <dbReference type="ARBA" id="ARBA00010337"/>
    </source>
</evidence>
<dbReference type="Pfam" id="PF17681">
    <property type="entry name" value="GCP_N_terminal"/>
    <property type="match status" value="1"/>
</dbReference>
<evidence type="ECO:0000256" key="2">
    <source>
        <dbReference type="ARBA" id="ARBA00022490"/>
    </source>
</evidence>
<keyword evidence="8" id="KW-1185">Reference proteome</keyword>
<dbReference type="InterPro" id="IPR042241">
    <property type="entry name" value="GCP_C_sf"/>
</dbReference>
<reference evidence="9" key="1">
    <citation type="submission" date="2025-08" db="UniProtKB">
        <authorList>
            <consortium name="RefSeq"/>
        </authorList>
    </citation>
    <scope>IDENTIFICATION</scope>
    <source>
        <tissue evidence="9">Total insect</tissue>
    </source>
</reference>
<proteinExistence type="inferred from homology"/>
<sequence>MALKLKDIILEDVRALIRNLTGFEENDDNFKASERFILSNLLHHRFLSVDANAVRRSIEGMVLKFQVHGLSDRGQQLHSLVNQFLQSCHFKGHETVDIQWSLLSLLLLLGENPTNILLKDESILECSAISEAEEAFDWGAYLREGEEEFHQDWNDSPSDEDEVDRMIPATEESKLHCLPSTSKHTLHGTPASALSHECKDSLTVKPSPSVKPHIMLNGPSILNAESWLKANLQNSWWSKAHVKEKPESNHNYSNSAFLYDFSQDKSIETSTLSEHKVILECMWLLSAPQDTAVFVRVISEDGLRSNFCVRPHVTIPSLTQDVFASLMSSICSHADMIEELQNFCSEVQRQKQVCGTYKAYGHALQSELQHFLDAISKIESQEHIQNRTITLLTLLKELEPWMVTISSLYKVHKSAVLDWKKNPNWLCATHLLSHVLMSLRFAENVTIFFRIFVQTFQVYIKIIDLWLTSGHLYDTYDEFFIFKRDKTCLSFQTSFEMRDWEKELAALGLAEPPQALKVLAHCLLEAAQPLLVLCELNRLPELSKHTSRRDSLEHQFLQTLLHDLSPSQLLKTNKDENLMESTSAWWNKLDDLLISTEGLSETKQETPHPTPYENTAVDVKAVMSQLQRIPEPGFMKDFQAMFKNIPGIKLCDSKPEKFEDDSLKKLLLISHSIVENLPLEFCVERAVLCLSADWNSIAGALVANILVQEHQLPYHMNTAHNVFLLQASYKLQPFLSQLFKLILNREVINSHTLSILLQDCMDSDHFILSTTSEDKNYSDLNSLEIIDLVEIKYQVDWPLCAILKSESQKAYNLIFKLLLKMRWGLWNLEKLDVADFNDTGNSPVLKRMYHLRYWLLNIIRGTYNFLAGYVFNGLWMKFEEDLKHAKDMHSIIKVHERFLENALLKGINASNPDPIKNSLFQLVVLAEKLHAMWRCGLSKVSMSKLKNMETCYVHCHRFLASSLHSLAEEEWLQHLSALSDLFNWKLPQEVL</sequence>
<evidence type="ECO:0000313" key="9">
    <source>
        <dbReference type="RefSeq" id="XP_034243482.1"/>
    </source>
</evidence>
<dbReference type="FunCoup" id="A0A6P8Z916">
    <property type="interactions" value="345"/>
</dbReference>
<evidence type="ECO:0000259" key="6">
    <source>
        <dbReference type="Pfam" id="PF04130"/>
    </source>
</evidence>
<dbReference type="GO" id="GO:0051321">
    <property type="term" value="P:meiotic cell cycle"/>
    <property type="evidence" value="ECO:0007669"/>
    <property type="project" value="TreeGrafter"/>
</dbReference>
<dbReference type="CDD" id="cd22572">
    <property type="entry name" value="GCP5_NTD"/>
    <property type="match status" value="1"/>
</dbReference>
<evidence type="ECO:0000259" key="7">
    <source>
        <dbReference type="Pfam" id="PF17681"/>
    </source>
</evidence>
<dbReference type="GO" id="GO:0000278">
    <property type="term" value="P:mitotic cell cycle"/>
    <property type="evidence" value="ECO:0007669"/>
    <property type="project" value="TreeGrafter"/>
</dbReference>
<evidence type="ECO:0000313" key="8">
    <source>
        <dbReference type="Proteomes" id="UP000515158"/>
    </source>
</evidence>
<comment type="subcellular location">
    <subcellularLocation>
        <location evidence="5">Cytoplasm</location>
        <location evidence="5">Cytoskeleton</location>
        <location evidence="5">Microtubule organizing center</location>
    </subcellularLocation>
</comment>
<dbReference type="PANTHER" id="PTHR19302">
    <property type="entry name" value="GAMMA TUBULIN COMPLEX PROTEIN"/>
    <property type="match status" value="1"/>
</dbReference>
<dbReference type="GeneID" id="117646552"/>
<dbReference type="RefSeq" id="XP_034243482.1">
    <property type="nucleotide sequence ID" value="XM_034387591.1"/>
</dbReference>
<dbReference type="KEGG" id="tpal:117646552"/>
<dbReference type="GO" id="GO:0043015">
    <property type="term" value="F:gamma-tubulin binding"/>
    <property type="evidence" value="ECO:0007669"/>
    <property type="project" value="InterPro"/>
</dbReference>
<dbReference type="Gene3D" id="1.20.120.1900">
    <property type="entry name" value="Gamma-tubulin complex, C-terminal domain"/>
    <property type="match status" value="1"/>
</dbReference>